<dbReference type="EMBL" id="HBUE01267132">
    <property type="protein sequence ID" value="CAG6562063.1"/>
    <property type="molecule type" value="Transcribed_RNA"/>
</dbReference>
<reference evidence="2" key="1">
    <citation type="submission" date="2021-05" db="EMBL/GenBank/DDBJ databases">
        <authorList>
            <person name="Alioto T."/>
            <person name="Alioto T."/>
            <person name="Gomez Garrido J."/>
        </authorList>
    </citation>
    <scope>NUCLEOTIDE SEQUENCE</scope>
</reference>
<dbReference type="EMBL" id="HBUE01161938">
    <property type="protein sequence ID" value="CAG6510657.1"/>
    <property type="molecule type" value="Transcribed_RNA"/>
</dbReference>
<protein>
    <submittedName>
        <fullName evidence="2">(northern house mosquito) hypothetical protein</fullName>
    </submittedName>
</protein>
<feature type="region of interest" description="Disordered" evidence="1">
    <location>
        <begin position="108"/>
        <end position="130"/>
    </location>
</feature>
<dbReference type="EMBL" id="HBUE01044931">
    <property type="protein sequence ID" value="CAG6462161.1"/>
    <property type="molecule type" value="Transcribed_RNA"/>
</dbReference>
<dbReference type="EMBL" id="HBUE01161939">
    <property type="protein sequence ID" value="CAG6510659.1"/>
    <property type="molecule type" value="Transcribed_RNA"/>
</dbReference>
<evidence type="ECO:0000313" key="2">
    <source>
        <dbReference type="EMBL" id="CAG6462163.1"/>
    </source>
</evidence>
<sequence length="130" mass="14342">MARLQQRRPGFVVELQYGFDARSAHGHLHRQVEQPWVSVSHFASSQQLLHDTLAGGVIRDSQRFVLNVLAQTGGVDFDGGLRYGFVQARVAGRSRVASQLLVGRFGTSAQGGRARGRRTHRQRVGSAAHR</sequence>
<feature type="compositionally biased region" description="Basic residues" evidence="1">
    <location>
        <begin position="114"/>
        <end position="130"/>
    </location>
</feature>
<dbReference type="EMBL" id="HBUE01267131">
    <property type="protein sequence ID" value="CAG6562061.1"/>
    <property type="molecule type" value="Transcribed_RNA"/>
</dbReference>
<evidence type="ECO:0000256" key="1">
    <source>
        <dbReference type="SAM" id="MobiDB-lite"/>
    </source>
</evidence>
<organism evidence="2">
    <name type="scientific">Culex pipiens</name>
    <name type="common">House mosquito</name>
    <dbReference type="NCBI Taxonomy" id="7175"/>
    <lineage>
        <taxon>Eukaryota</taxon>
        <taxon>Metazoa</taxon>
        <taxon>Ecdysozoa</taxon>
        <taxon>Arthropoda</taxon>
        <taxon>Hexapoda</taxon>
        <taxon>Insecta</taxon>
        <taxon>Pterygota</taxon>
        <taxon>Neoptera</taxon>
        <taxon>Endopterygota</taxon>
        <taxon>Diptera</taxon>
        <taxon>Nematocera</taxon>
        <taxon>Culicoidea</taxon>
        <taxon>Culicidae</taxon>
        <taxon>Culicinae</taxon>
        <taxon>Culicini</taxon>
        <taxon>Culex</taxon>
        <taxon>Culex</taxon>
    </lineage>
</organism>
<accession>A0A8D8F9C8</accession>
<proteinExistence type="predicted"/>
<name>A0A8D8F9C8_CULPI</name>
<dbReference type="EMBL" id="HBUE01044933">
    <property type="protein sequence ID" value="CAG6462163.1"/>
    <property type="molecule type" value="Transcribed_RNA"/>
</dbReference>
<dbReference type="AlphaFoldDB" id="A0A8D8F9C8"/>